<dbReference type="KEGG" id="dpl:KGM_207648"/>
<organism evidence="2 3">
    <name type="scientific">Danaus plexippus plexippus</name>
    <dbReference type="NCBI Taxonomy" id="278856"/>
    <lineage>
        <taxon>Eukaryota</taxon>
        <taxon>Metazoa</taxon>
        <taxon>Ecdysozoa</taxon>
        <taxon>Arthropoda</taxon>
        <taxon>Hexapoda</taxon>
        <taxon>Insecta</taxon>
        <taxon>Pterygota</taxon>
        <taxon>Neoptera</taxon>
        <taxon>Endopterygota</taxon>
        <taxon>Lepidoptera</taxon>
        <taxon>Glossata</taxon>
        <taxon>Ditrysia</taxon>
        <taxon>Papilionoidea</taxon>
        <taxon>Nymphalidae</taxon>
        <taxon>Danainae</taxon>
        <taxon>Danaini</taxon>
        <taxon>Danaina</taxon>
        <taxon>Danaus</taxon>
        <taxon>Danaus</taxon>
    </lineage>
</organism>
<evidence type="ECO:0000313" key="3">
    <source>
        <dbReference type="Proteomes" id="UP000007151"/>
    </source>
</evidence>
<evidence type="ECO:0000313" key="2">
    <source>
        <dbReference type="EMBL" id="OWR42599.1"/>
    </source>
</evidence>
<protein>
    <submittedName>
        <fullName evidence="2">Uncharacterized protein</fullName>
    </submittedName>
</protein>
<reference evidence="2 3" key="1">
    <citation type="journal article" date="2011" name="Cell">
        <title>The monarch butterfly genome yields insights into long-distance migration.</title>
        <authorList>
            <person name="Zhan S."/>
            <person name="Merlin C."/>
            <person name="Boore J.L."/>
            <person name="Reppert S.M."/>
        </authorList>
    </citation>
    <scope>NUCLEOTIDE SEQUENCE [LARGE SCALE GENOMIC DNA]</scope>
    <source>
        <strain evidence="2">F-2</strain>
    </source>
</reference>
<proteinExistence type="predicted"/>
<name>A0A212EMA0_DANPL</name>
<sequence length="116" mass="12895">MYEPKELVSQKQRSHGESTMHHPIQMKPADSENRNAECVSAVCRLTNIKQSNRGDAALVGWKTTPLTVAVVILNCVKTYTNYLSKADYNTSRECDTVSLNTVKALEQTQYGLGVSM</sequence>
<dbReference type="AlphaFoldDB" id="A0A212EMA0"/>
<evidence type="ECO:0000256" key="1">
    <source>
        <dbReference type="SAM" id="MobiDB-lite"/>
    </source>
</evidence>
<feature type="compositionally biased region" description="Basic and acidic residues" evidence="1">
    <location>
        <begin position="1"/>
        <end position="20"/>
    </location>
</feature>
<comment type="caution">
    <text evidence="2">The sequence shown here is derived from an EMBL/GenBank/DDBJ whole genome shotgun (WGS) entry which is preliminary data.</text>
</comment>
<accession>A0A212EMA0</accession>
<gene>
    <name evidence="2" type="ORF">KGM_207648</name>
</gene>
<dbReference type="Proteomes" id="UP000007151">
    <property type="component" value="Unassembled WGS sequence"/>
</dbReference>
<dbReference type="InParanoid" id="A0A212EMA0"/>
<keyword evidence="3" id="KW-1185">Reference proteome</keyword>
<dbReference type="EMBL" id="AGBW02013871">
    <property type="protein sequence ID" value="OWR42599.1"/>
    <property type="molecule type" value="Genomic_DNA"/>
</dbReference>
<feature type="region of interest" description="Disordered" evidence="1">
    <location>
        <begin position="1"/>
        <end position="32"/>
    </location>
</feature>